<dbReference type="SMART" id="SM00490">
    <property type="entry name" value="HELICc"/>
    <property type="match status" value="1"/>
</dbReference>
<proteinExistence type="predicted"/>
<evidence type="ECO:0000259" key="2">
    <source>
        <dbReference type="PROSITE" id="PS51192"/>
    </source>
</evidence>
<dbReference type="GeneID" id="77924861"/>
<gene>
    <name evidence="4" type="primary">65</name>
    <name evidence="4" type="ORF">SEA_ONYINYE_65</name>
</gene>
<keyword evidence="4" id="KW-0347">Helicase</keyword>
<dbReference type="Proteomes" id="UP000463915">
    <property type="component" value="Segment"/>
</dbReference>
<dbReference type="InterPro" id="IPR038718">
    <property type="entry name" value="SNF2-like_sf"/>
</dbReference>
<reference evidence="4 5" key="1">
    <citation type="submission" date="2019-12" db="EMBL/GenBank/DDBJ databases">
        <authorList>
            <person name="Ayuk M.A."/>
            <person name="Robinson C.J."/>
            <person name="Anderson W.A."/>
            <person name="Ullah H."/>
            <person name="Gugssa A."/>
            <person name="Somiranjan G."/>
            <person name="Allen A."/>
            <person name="Lourds M.F."/>
            <person name="Quagraine B.K."/>
            <person name="Smith M."/>
            <person name="Moore M."/>
            <person name="Oliver J."/>
            <person name="Irabor E."/>
            <person name="Roy S.D."/>
            <person name="Bassey G."/>
            <person name="Louis B.N."/>
            <person name="Adu D."/>
            <person name="Akhimien C.E."/>
            <person name="Annor K."/>
            <person name="Archibald A."/>
            <person name="Ashagre K.C."/>
            <person name="Baity M.R."/>
            <person name="Barnes K.J."/>
            <person name="Barrios L.E."/>
            <person name="Black A.C."/>
            <person name="Bowen'Kauth M.S."/>
            <person name="Bowman K.N."/>
            <person name="Breaux D.L."/>
            <person name="Brooks J.A."/>
            <person name="Bwayili H.A."/>
            <person name="Caine T."/>
            <person name="Williams A.Y."/>
            <person name="Norris L.J."/>
            <person name="Nwozo E.O."/>
            <person name="Prosper P.L."/>
            <person name="Rankin N.A."/>
            <person name="Richardson K.M."/>
            <person name="Robinson D.M."/>
            <person name="Salters D.J."/>
            <person name="Savage M.A."/>
            <person name="Solomon S.M."/>
            <person name="Williams L.R."/>
            <person name="Curtis N."/>
            <person name="Garlena R.A."/>
            <person name="Russell D.A."/>
            <person name="Pope W.H."/>
            <person name="Jacobs-Sera D."/>
            <person name="Hatfull G.F."/>
        </authorList>
    </citation>
    <scope>NUCLEOTIDE SEQUENCE [LARGE SCALE GENOMIC DNA]</scope>
</reference>
<dbReference type="Pfam" id="PF00271">
    <property type="entry name" value="Helicase_C"/>
    <property type="match status" value="1"/>
</dbReference>
<accession>A0A6B9L7H5</accession>
<dbReference type="CDD" id="cd18793">
    <property type="entry name" value="SF2_C_SNF"/>
    <property type="match status" value="1"/>
</dbReference>
<protein>
    <submittedName>
        <fullName evidence="4">DNA helicase</fullName>
    </submittedName>
</protein>
<dbReference type="RefSeq" id="YP_010649314.1">
    <property type="nucleotide sequence ID" value="NC_070765.1"/>
</dbReference>
<dbReference type="Pfam" id="PF00176">
    <property type="entry name" value="SNF2-rel_dom"/>
    <property type="match status" value="1"/>
</dbReference>
<organism evidence="4 5">
    <name type="scientific">Mycobacterium phage Onyinye</name>
    <dbReference type="NCBI Taxonomy" id="2686235"/>
    <lineage>
        <taxon>Viruses</taxon>
        <taxon>Duplodnaviria</taxon>
        <taxon>Heunggongvirae</taxon>
        <taxon>Uroviricota</taxon>
        <taxon>Caudoviricetes</taxon>
        <taxon>Onyinyevirus</taxon>
        <taxon>Onyinyevirus onyinye</taxon>
    </lineage>
</organism>
<feature type="domain" description="Helicase ATP-binding" evidence="2">
    <location>
        <begin position="125"/>
        <end position="328"/>
    </location>
</feature>
<dbReference type="PANTHER" id="PTHR10799">
    <property type="entry name" value="SNF2/RAD54 HELICASE FAMILY"/>
    <property type="match status" value="1"/>
</dbReference>
<evidence type="ECO:0000259" key="3">
    <source>
        <dbReference type="PROSITE" id="PS51194"/>
    </source>
</evidence>
<dbReference type="InterPro" id="IPR014001">
    <property type="entry name" value="Helicase_ATP-bd"/>
</dbReference>
<dbReference type="EMBL" id="MN813687">
    <property type="protein sequence ID" value="QHB37470.1"/>
    <property type="molecule type" value="Genomic_DNA"/>
</dbReference>
<keyword evidence="5" id="KW-1185">Reference proteome</keyword>
<dbReference type="GO" id="GO:0016787">
    <property type="term" value="F:hydrolase activity"/>
    <property type="evidence" value="ECO:0007669"/>
    <property type="project" value="UniProtKB-KW"/>
</dbReference>
<dbReference type="GO" id="GO:0005524">
    <property type="term" value="F:ATP binding"/>
    <property type="evidence" value="ECO:0007669"/>
    <property type="project" value="InterPro"/>
</dbReference>
<dbReference type="SUPFAM" id="SSF52540">
    <property type="entry name" value="P-loop containing nucleoside triphosphate hydrolases"/>
    <property type="match status" value="2"/>
</dbReference>
<dbReference type="GO" id="GO:0004386">
    <property type="term" value="F:helicase activity"/>
    <property type="evidence" value="ECO:0007669"/>
    <property type="project" value="UniProtKB-KW"/>
</dbReference>
<dbReference type="InterPro" id="IPR049730">
    <property type="entry name" value="SNF2/RAD54-like_C"/>
</dbReference>
<keyword evidence="4" id="KW-0547">Nucleotide-binding</keyword>
<dbReference type="Gene3D" id="3.40.50.10810">
    <property type="entry name" value="Tandem AAA-ATPase domain"/>
    <property type="match status" value="1"/>
</dbReference>
<dbReference type="PROSITE" id="PS51192">
    <property type="entry name" value="HELICASE_ATP_BIND_1"/>
    <property type="match status" value="1"/>
</dbReference>
<dbReference type="InterPro" id="IPR027417">
    <property type="entry name" value="P-loop_NTPase"/>
</dbReference>
<dbReference type="SMART" id="SM00487">
    <property type="entry name" value="DEXDc"/>
    <property type="match status" value="1"/>
</dbReference>
<feature type="domain" description="Helicase C-terminal" evidence="3">
    <location>
        <begin position="469"/>
        <end position="631"/>
    </location>
</feature>
<dbReference type="PROSITE" id="PS51194">
    <property type="entry name" value="HELICASE_CTER"/>
    <property type="match status" value="1"/>
</dbReference>
<dbReference type="Gene3D" id="3.40.50.300">
    <property type="entry name" value="P-loop containing nucleotide triphosphate hydrolases"/>
    <property type="match status" value="1"/>
</dbReference>
<evidence type="ECO:0000256" key="1">
    <source>
        <dbReference type="ARBA" id="ARBA00022801"/>
    </source>
</evidence>
<dbReference type="KEGG" id="vg:77924861"/>
<keyword evidence="1" id="KW-0378">Hydrolase</keyword>
<dbReference type="InterPro" id="IPR001650">
    <property type="entry name" value="Helicase_C-like"/>
</dbReference>
<name>A0A6B9L7H5_9CAUD</name>
<keyword evidence="4" id="KW-0067">ATP-binding</keyword>
<evidence type="ECO:0000313" key="4">
    <source>
        <dbReference type="EMBL" id="QHB37470.1"/>
    </source>
</evidence>
<dbReference type="InterPro" id="IPR000330">
    <property type="entry name" value="SNF2_N"/>
</dbReference>
<sequence length="642" mass="71950">MAKKIWAMGLNDGKIWIMTDGYDPDVNDDLKSRLPGPPRWNGKLRRWQFPVKWETCTGAREIANKYGAELRLSAALSDWAWEEKARIDSIPDVQSMDLVELPKVQDEAPAIWKAMQDRPFQTVGAAFAARNRSCLIADQPGLGKTVQTIGAVIESGIRGPILVVAPKAAAQLTWPQELKRWAPGDSVFVIGDNMKPAERKLLVGNMVRNQGLTPMGRTWIITSPYYLRIRAETDEYNNYVYKDGKKVINPVGSALVELLDIEWAGVVVDESHQTLAGATGNKKKQSAQRLGLGALKIREDGLRIALSGTPFRGQESYLWGQLNWLRPDMFRSYRRWVEQHFDTWFDGFGWQVGLVKDRAAMYEEAKNVMIRRTKEEVAKDLPPKQYGGWPLDDSPESPVAVWLDMAPKQAKAYADMLKLAEVELDGGTLMTTGILAELTRLKQFAGSYGKVELDKNGDSVFVPTLPSNKFDWLVEFLDERGIAKSLEKTAPKVVVVSQFKQLVDCFAEALAGLGIKTHRFTGDTPQAKREAIKDDWQNNPESDTRVLLLTTTAGGVSLTLDAADDMVILDETWNPADQEQVEDRLHRLSRMHQVTIWKVFSRNTIEEGIARNNLNKEASIKGIIDGERGIEFLKHVAMGKSA</sequence>
<evidence type="ECO:0000313" key="5">
    <source>
        <dbReference type="Proteomes" id="UP000463915"/>
    </source>
</evidence>